<feature type="transmembrane region" description="Helical" evidence="1">
    <location>
        <begin position="21"/>
        <end position="39"/>
    </location>
</feature>
<protein>
    <recommendedName>
        <fullName evidence="2">RND related barrel-sandwich hybrid domain-containing protein</fullName>
    </recommendedName>
</protein>
<keyword evidence="1" id="KW-0812">Transmembrane</keyword>
<name>A0A9D2NHY6_9FIRM</name>
<dbReference type="EMBL" id="DWWS01000036">
    <property type="protein sequence ID" value="HJC24064.1"/>
    <property type="molecule type" value="Genomic_DNA"/>
</dbReference>
<dbReference type="InterPro" id="IPR058709">
    <property type="entry name" value="BSH_RND-rel"/>
</dbReference>
<dbReference type="Pfam" id="PF26018">
    <property type="entry name" value="BSH_RND_rel"/>
    <property type="match status" value="1"/>
</dbReference>
<evidence type="ECO:0000313" key="4">
    <source>
        <dbReference type="Proteomes" id="UP000823891"/>
    </source>
</evidence>
<feature type="domain" description="RND related barrel-sandwich hybrid" evidence="2">
    <location>
        <begin position="68"/>
        <end position="234"/>
    </location>
</feature>
<evidence type="ECO:0000259" key="2">
    <source>
        <dbReference type="Pfam" id="PF26018"/>
    </source>
</evidence>
<evidence type="ECO:0000256" key="1">
    <source>
        <dbReference type="SAM" id="Phobius"/>
    </source>
</evidence>
<dbReference type="AlphaFoldDB" id="A0A9D2NHY6"/>
<comment type="caution">
    <text evidence="3">The sequence shown here is derived from an EMBL/GenBank/DDBJ whole genome shotgun (WGS) entry which is preliminary data.</text>
</comment>
<keyword evidence="1" id="KW-0472">Membrane</keyword>
<proteinExistence type="predicted"/>
<reference evidence="3" key="2">
    <citation type="submission" date="2021-04" db="EMBL/GenBank/DDBJ databases">
        <authorList>
            <person name="Gilroy R."/>
        </authorList>
    </citation>
    <scope>NUCLEOTIDE SEQUENCE</scope>
    <source>
        <strain evidence="3">USAMLcec2-132</strain>
    </source>
</reference>
<sequence length="459" mass="51157">MAGKNGKIRQYRKPLNINLGIIIFSVIFIYIIICVFLYFTQKQIQPYEVRTGSLSVDSVYKGIALRAETVVASTDSGYINYYAREGERVGSGKLVCSVDESGELKEMFEAGEAEDGQLSSDDLAEVKSEASGFMEGFDRKHFETAYDFKYTLEGTALKISNESILADLESLGSSSFVTFCNAPESGIVVYSTDGYEALSADQITEELFDESAYQKNQLLNNDLVSAGDPIYKLVTNENWSIVIQTDEELAQFLLEEEYVQVRFLKNRNVSWAEVSVLDNGDGNTYVCLDFNNSMISSCTERFIDIELITEAEAGLKVPNSAIAEKEFFLVPKEYLTKGTNGADGVLLETYTEEGEATTEFIATTIYQETDEDYYIDNSVLTVGDDLVKPDSTDTYTISRSAVLTGVYNINKGYADFKEIQILSQNDEYAIVKSNTTYGLSAYDRIVLDAETVNDDELVY</sequence>
<keyword evidence="1" id="KW-1133">Transmembrane helix</keyword>
<reference evidence="3" key="1">
    <citation type="journal article" date="2021" name="PeerJ">
        <title>Extensive microbial diversity within the chicken gut microbiome revealed by metagenomics and culture.</title>
        <authorList>
            <person name="Gilroy R."/>
            <person name="Ravi A."/>
            <person name="Getino M."/>
            <person name="Pursley I."/>
            <person name="Horton D.L."/>
            <person name="Alikhan N.F."/>
            <person name="Baker D."/>
            <person name="Gharbi K."/>
            <person name="Hall N."/>
            <person name="Watson M."/>
            <person name="Adriaenssens E.M."/>
            <person name="Foster-Nyarko E."/>
            <person name="Jarju S."/>
            <person name="Secka A."/>
            <person name="Antonio M."/>
            <person name="Oren A."/>
            <person name="Chaudhuri R.R."/>
            <person name="La Ragione R."/>
            <person name="Hildebrand F."/>
            <person name="Pallen M.J."/>
        </authorList>
    </citation>
    <scope>NUCLEOTIDE SEQUENCE</scope>
    <source>
        <strain evidence="3">USAMLcec2-132</strain>
    </source>
</reference>
<gene>
    <name evidence="3" type="ORF">H9761_10200</name>
</gene>
<accession>A0A9D2NHY6</accession>
<organism evidence="3 4">
    <name type="scientific">Candidatus Eisenbergiella merdavium</name>
    <dbReference type="NCBI Taxonomy" id="2838551"/>
    <lineage>
        <taxon>Bacteria</taxon>
        <taxon>Bacillati</taxon>
        <taxon>Bacillota</taxon>
        <taxon>Clostridia</taxon>
        <taxon>Lachnospirales</taxon>
        <taxon>Lachnospiraceae</taxon>
        <taxon>Eisenbergiella</taxon>
    </lineage>
</organism>
<dbReference type="Proteomes" id="UP000823891">
    <property type="component" value="Unassembled WGS sequence"/>
</dbReference>
<evidence type="ECO:0000313" key="3">
    <source>
        <dbReference type="EMBL" id="HJC24064.1"/>
    </source>
</evidence>